<dbReference type="InterPro" id="IPR050873">
    <property type="entry name" value="V-ATPase_V0D/AC39_subunit"/>
</dbReference>
<accession>A0ABR7HWJ5</accession>
<evidence type="ECO:0000256" key="1">
    <source>
        <dbReference type="ARBA" id="ARBA00006709"/>
    </source>
</evidence>
<sequence length="314" mass="34299">MENRLLTRERMERMIDARTDEEAAKVLSECGYGELSRLTATALDEVLAKARDAVYQDLRTAVPDKHLIDVFQMKYDYHNIKTLIKAEAMGVDAGLYLSSGGRYSPVKLTDDFRREELRDYSDIFRTAAGKAKETLAATQDPQLADFILDKAYFQEMIGAAKAVGSPFLTGYVRLLADAANLRSVVRAARMGKGSDFLALALVPGGSIEESTLCQTKSSELTALFQGGALAEAAALGAGLMAGQGHSFTAFERACDNAVNAYLCTARRVPFGEHPIIGYLYAREAEITAIRTILSGRMAGLSADIIRERLRDAYV</sequence>
<keyword evidence="2" id="KW-0813">Transport</keyword>
<dbReference type="PANTHER" id="PTHR38682">
    <property type="entry name" value="V-TYPE ATP SYNTHASE SUBUNIT C"/>
    <property type="match status" value="1"/>
</dbReference>
<dbReference type="EMBL" id="JACOPR010000011">
    <property type="protein sequence ID" value="MBC5731878.1"/>
    <property type="molecule type" value="Genomic_DNA"/>
</dbReference>
<dbReference type="Proteomes" id="UP000660021">
    <property type="component" value="Unassembled WGS sequence"/>
</dbReference>
<evidence type="ECO:0000256" key="2">
    <source>
        <dbReference type="ARBA" id="ARBA00022448"/>
    </source>
</evidence>
<dbReference type="PANTHER" id="PTHR38682:SF1">
    <property type="entry name" value="V-TYPE ATP SYNTHASE SUBUNIT C"/>
    <property type="match status" value="1"/>
</dbReference>
<dbReference type="InterPro" id="IPR002843">
    <property type="entry name" value="ATPase_V0-cplx_csu/dsu"/>
</dbReference>
<keyword evidence="3" id="KW-0406">Ion transport</keyword>
<evidence type="ECO:0000313" key="4">
    <source>
        <dbReference type="EMBL" id="MBC5731878.1"/>
    </source>
</evidence>
<keyword evidence="5" id="KW-1185">Reference proteome</keyword>
<comment type="caution">
    <text evidence="4">The sequence shown here is derived from an EMBL/GenBank/DDBJ whole genome shotgun (WGS) entry which is preliminary data.</text>
</comment>
<name>A0ABR7HWJ5_9FIRM</name>
<comment type="similarity">
    <text evidence="1">Belongs to the V-ATPase V0D/AC39 subunit family.</text>
</comment>
<evidence type="ECO:0000256" key="3">
    <source>
        <dbReference type="ARBA" id="ARBA00023065"/>
    </source>
</evidence>
<protein>
    <submittedName>
        <fullName evidence="4">V-type ATPase subunit</fullName>
    </submittedName>
</protein>
<proteinExistence type="inferred from homology"/>
<dbReference type="Gene3D" id="1.20.1690.10">
    <property type="entry name" value="V-type ATP synthase subunit C domain"/>
    <property type="match status" value="2"/>
</dbReference>
<gene>
    <name evidence="4" type="ORF">H8S34_13720</name>
</gene>
<dbReference type="SUPFAM" id="SSF103486">
    <property type="entry name" value="V-type ATP synthase subunit C"/>
    <property type="match status" value="1"/>
</dbReference>
<dbReference type="Gene3D" id="1.10.132.50">
    <property type="entry name" value="ATP synthase (C/AC39) subunit, domain 3"/>
    <property type="match status" value="1"/>
</dbReference>
<dbReference type="InterPro" id="IPR035067">
    <property type="entry name" value="V-type_ATPase_csu/dsu"/>
</dbReference>
<organism evidence="4 5">
    <name type="scientific">Pseudoflavonifractor hominis</name>
    <dbReference type="NCBI Taxonomy" id="2763059"/>
    <lineage>
        <taxon>Bacteria</taxon>
        <taxon>Bacillati</taxon>
        <taxon>Bacillota</taxon>
        <taxon>Clostridia</taxon>
        <taxon>Eubacteriales</taxon>
        <taxon>Oscillospiraceae</taxon>
        <taxon>Pseudoflavonifractor</taxon>
    </lineage>
</organism>
<evidence type="ECO:0000313" key="5">
    <source>
        <dbReference type="Proteomes" id="UP000660021"/>
    </source>
</evidence>
<dbReference type="InterPro" id="IPR036079">
    <property type="entry name" value="ATPase_csu/dsu_sf"/>
</dbReference>
<reference evidence="4 5" key="1">
    <citation type="submission" date="2020-08" db="EMBL/GenBank/DDBJ databases">
        <title>Genome public.</title>
        <authorList>
            <person name="Liu C."/>
            <person name="Sun Q."/>
        </authorList>
    </citation>
    <scope>NUCLEOTIDE SEQUENCE [LARGE SCALE GENOMIC DNA]</scope>
    <source>
        <strain evidence="4 5">New-38</strain>
    </source>
</reference>
<dbReference type="Pfam" id="PF01992">
    <property type="entry name" value="vATP-synt_AC39"/>
    <property type="match status" value="1"/>
</dbReference>
<dbReference type="InterPro" id="IPR044911">
    <property type="entry name" value="V-type_ATPase_csu/dsu_dom_3"/>
</dbReference>